<dbReference type="EMBL" id="JABXBU010002231">
    <property type="protein sequence ID" value="KAF8763914.1"/>
    <property type="molecule type" value="Genomic_DNA"/>
</dbReference>
<name>A0A8T0E3S8_ARGBR</name>
<feature type="compositionally biased region" description="Acidic residues" evidence="1">
    <location>
        <begin position="57"/>
        <end position="68"/>
    </location>
</feature>
<feature type="region of interest" description="Disordered" evidence="1">
    <location>
        <begin position="30"/>
        <end position="80"/>
    </location>
</feature>
<sequence>MVLGTDAFRIFGISLCIVICVLISETTSRNSNSTSLERTARKNYNFYQPQPPKDYGDDSDDSDDDDEQNPGKSKPSQGSYFPGFGKYKGYNPYSNYDMPMPMYPPFAPNFKGDYPMFPPVASLNPNKQMMQMMAALSNMDSSSKHESGGFLSKLFADPNTATAAIIPLSIITAAVVPVLMNYLMSSPPTPMVSTVANSKEARNLEAFKDLEIVMVNFSRFAKTMDGDECIQKTICRIASGAANMPVTDYIRKAVGEISTHFTKDNWKDSLGIKRIIDGVKQGNCANVCSGSKAIPKQR</sequence>
<keyword evidence="4" id="KW-1185">Reference proteome</keyword>
<proteinExistence type="predicted"/>
<evidence type="ECO:0000313" key="3">
    <source>
        <dbReference type="EMBL" id="KAF8763914.1"/>
    </source>
</evidence>
<evidence type="ECO:0000256" key="2">
    <source>
        <dbReference type="SAM" id="Phobius"/>
    </source>
</evidence>
<accession>A0A8T0E3S8</accession>
<evidence type="ECO:0000256" key="1">
    <source>
        <dbReference type="SAM" id="MobiDB-lite"/>
    </source>
</evidence>
<dbReference type="Proteomes" id="UP000807504">
    <property type="component" value="Unassembled WGS sequence"/>
</dbReference>
<keyword evidence="2" id="KW-0472">Membrane</keyword>
<keyword evidence="2" id="KW-0812">Transmembrane</keyword>
<reference evidence="3" key="1">
    <citation type="journal article" date="2020" name="bioRxiv">
        <title>Chromosome-level reference genome of the European wasp spider Argiope bruennichi: a resource for studies on range expansion and evolutionary adaptation.</title>
        <authorList>
            <person name="Sheffer M.M."/>
            <person name="Hoppe A."/>
            <person name="Krehenwinkel H."/>
            <person name="Uhl G."/>
            <person name="Kuss A.W."/>
            <person name="Jensen L."/>
            <person name="Jensen C."/>
            <person name="Gillespie R.G."/>
            <person name="Hoff K.J."/>
            <person name="Prost S."/>
        </authorList>
    </citation>
    <scope>NUCLEOTIDE SEQUENCE</scope>
</reference>
<protein>
    <submittedName>
        <fullName evidence="3">Uncharacterized protein</fullName>
    </submittedName>
</protein>
<reference evidence="3" key="2">
    <citation type="submission" date="2020-06" db="EMBL/GenBank/DDBJ databases">
        <authorList>
            <person name="Sheffer M."/>
        </authorList>
    </citation>
    <scope>NUCLEOTIDE SEQUENCE</scope>
</reference>
<feature type="transmembrane region" description="Helical" evidence="2">
    <location>
        <begin position="161"/>
        <end position="183"/>
    </location>
</feature>
<gene>
    <name evidence="3" type="ORF">HNY73_022044</name>
</gene>
<comment type="caution">
    <text evidence="3">The sequence shown here is derived from an EMBL/GenBank/DDBJ whole genome shotgun (WGS) entry which is preliminary data.</text>
</comment>
<feature type="transmembrane region" description="Helical" evidence="2">
    <location>
        <begin position="7"/>
        <end position="24"/>
    </location>
</feature>
<keyword evidence="2" id="KW-1133">Transmembrane helix</keyword>
<dbReference type="AlphaFoldDB" id="A0A8T0E3S8"/>
<evidence type="ECO:0000313" key="4">
    <source>
        <dbReference type="Proteomes" id="UP000807504"/>
    </source>
</evidence>
<organism evidence="3 4">
    <name type="scientific">Argiope bruennichi</name>
    <name type="common">Wasp spider</name>
    <name type="synonym">Aranea bruennichi</name>
    <dbReference type="NCBI Taxonomy" id="94029"/>
    <lineage>
        <taxon>Eukaryota</taxon>
        <taxon>Metazoa</taxon>
        <taxon>Ecdysozoa</taxon>
        <taxon>Arthropoda</taxon>
        <taxon>Chelicerata</taxon>
        <taxon>Arachnida</taxon>
        <taxon>Araneae</taxon>
        <taxon>Araneomorphae</taxon>
        <taxon>Entelegynae</taxon>
        <taxon>Araneoidea</taxon>
        <taxon>Araneidae</taxon>
        <taxon>Argiope</taxon>
    </lineage>
</organism>
<feature type="compositionally biased region" description="Polar residues" evidence="1">
    <location>
        <begin position="70"/>
        <end position="79"/>
    </location>
</feature>